<reference evidence="1 2" key="1">
    <citation type="journal article" date="2024" name="BMC Genomics">
        <title>Genome assembly of redclaw crayfish (Cherax quadricarinatus) provides insights into its immune adaptation and hypoxia tolerance.</title>
        <authorList>
            <person name="Liu Z."/>
            <person name="Zheng J."/>
            <person name="Li H."/>
            <person name="Fang K."/>
            <person name="Wang S."/>
            <person name="He J."/>
            <person name="Zhou D."/>
            <person name="Weng S."/>
            <person name="Chi M."/>
            <person name="Gu Z."/>
            <person name="He J."/>
            <person name="Li F."/>
            <person name="Wang M."/>
        </authorList>
    </citation>
    <scope>NUCLEOTIDE SEQUENCE [LARGE SCALE GENOMIC DNA]</scope>
    <source>
        <strain evidence="1">ZL_2023a</strain>
    </source>
</reference>
<dbReference type="Proteomes" id="UP001445076">
    <property type="component" value="Unassembled WGS sequence"/>
</dbReference>
<keyword evidence="2" id="KW-1185">Reference proteome</keyword>
<dbReference type="AlphaFoldDB" id="A0AAW0YSC0"/>
<organism evidence="1 2">
    <name type="scientific">Cherax quadricarinatus</name>
    <name type="common">Australian red claw crayfish</name>
    <dbReference type="NCBI Taxonomy" id="27406"/>
    <lineage>
        <taxon>Eukaryota</taxon>
        <taxon>Metazoa</taxon>
        <taxon>Ecdysozoa</taxon>
        <taxon>Arthropoda</taxon>
        <taxon>Crustacea</taxon>
        <taxon>Multicrustacea</taxon>
        <taxon>Malacostraca</taxon>
        <taxon>Eumalacostraca</taxon>
        <taxon>Eucarida</taxon>
        <taxon>Decapoda</taxon>
        <taxon>Pleocyemata</taxon>
        <taxon>Astacidea</taxon>
        <taxon>Parastacoidea</taxon>
        <taxon>Parastacidae</taxon>
        <taxon>Cherax</taxon>
    </lineage>
</organism>
<name>A0AAW0YSC0_CHEQU</name>
<accession>A0AAW0YSC0</accession>
<evidence type="ECO:0000313" key="2">
    <source>
        <dbReference type="Proteomes" id="UP001445076"/>
    </source>
</evidence>
<comment type="caution">
    <text evidence="1">The sequence shown here is derived from an EMBL/GenBank/DDBJ whole genome shotgun (WGS) entry which is preliminary data.</text>
</comment>
<proteinExistence type="predicted"/>
<sequence>TGISLRIKHKRNNSTETAEHSLSLCGGKLLFCRVHARYVITYFNSNIWMIVRTDLGSSYGTNIRAGSLSEGNNRVEVIPARISMWCTTVKNIHVASKTLNWVDCKRAMFTMFTMPLYYK</sequence>
<evidence type="ECO:0000313" key="1">
    <source>
        <dbReference type="EMBL" id="KAK8752939.1"/>
    </source>
</evidence>
<protein>
    <submittedName>
        <fullName evidence="1">Uncharacterized protein</fullName>
    </submittedName>
</protein>
<gene>
    <name evidence="1" type="ORF">OTU49_008357</name>
</gene>
<feature type="non-terminal residue" evidence="1">
    <location>
        <position position="1"/>
    </location>
</feature>
<dbReference type="EMBL" id="JARKIK010000004">
    <property type="protein sequence ID" value="KAK8752939.1"/>
    <property type="molecule type" value="Genomic_DNA"/>
</dbReference>